<sequence length="283" mass="32329">MTRIQMLGLCRFSYLGGRGFQVEHESLEDRRAFLYDPERLARRWFWFENVTLPGLVAQTDPDFTLVLMTGPDLPEPYLSRLRELTELMPQFKLALVPPMDRHLDACMAAIRPHLDPDAEIVGHFRQDDDDAVAVDYIQHARRDFAMMRPLWKARRRLSCDYSRGLVLKATGQGISVEPRMIYNAVAGLTVYLPPDAERSIMHFPHWKIGLSMPGVTLPGKVMFVRFLNHDNDSGAIGAGYAWEGDPDTWQALLAERFRIDLPTLDRAARDFGLPGAARPHWGR</sequence>
<evidence type="ECO:0000313" key="2">
    <source>
        <dbReference type="Proteomes" id="UP000272010"/>
    </source>
</evidence>
<reference evidence="2" key="1">
    <citation type="submission" date="2018-07" db="EMBL/GenBank/DDBJ databases">
        <title>Genome Structure of the Opportunistic Pathogen Paracoccus yeei (Alphaproteobacteria) and Identification of Putative Virulence Factors.</title>
        <authorList>
            <person name="Lasek R."/>
            <person name="Szuplewska M."/>
            <person name="Mitura M."/>
            <person name="Decewicz P."/>
            <person name="Chmielowska C."/>
            <person name="Pawlot A."/>
            <person name="Sentkowska D."/>
            <person name="Czarnecki J."/>
            <person name="Bartosik D."/>
        </authorList>
    </citation>
    <scope>NUCLEOTIDE SEQUENCE [LARGE SCALE GENOMIC DNA]</scope>
    <source>
        <strain evidence="2">CCUG 32053</strain>
    </source>
</reference>
<evidence type="ECO:0008006" key="3">
    <source>
        <dbReference type="Google" id="ProtNLM"/>
    </source>
</evidence>
<organism evidence="1 2">
    <name type="scientific">Paracoccus yeei</name>
    <dbReference type="NCBI Taxonomy" id="147645"/>
    <lineage>
        <taxon>Bacteria</taxon>
        <taxon>Pseudomonadati</taxon>
        <taxon>Pseudomonadota</taxon>
        <taxon>Alphaproteobacteria</taxon>
        <taxon>Rhodobacterales</taxon>
        <taxon>Paracoccaceae</taxon>
        <taxon>Paracoccus</taxon>
    </lineage>
</organism>
<name>A0A386UQD9_9RHOB</name>
<protein>
    <recommendedName>
        <fullName evidence="3">Rhamnosyl transferase</fullName>
    </recommendedName>
</protein>
<evidence type="ECO:0000313" key="1">
    <source>
        <dbReference type="EMBL" id="AYF02330.1"/>
    </source>
</evidence>
<gene>
    <name evidence="1" type="ORF">PY32053_02738</name>
</gene>
<dbReference type="Proteomes" id="UP000272010">
    <property type="component" value="Chromosome"/>
</dbReference>
<accession>A0A386UQD9</accession>
<dbReference type="Pfam" id="PF11316">
    <property type="entry name" value="Rhamno_transf"/>
    <property type="match status" value="1"/>
</dbReference>
<dbReference type="AlphaFoldDB" id="A0A386UQD9"/>
<dbReference type="RefSeq" id="WP_224767519.1">
    <property type="nucleotide sequence ID" value="NZ_CAJGAB010000027.1"/>
</dbReference>
<dbReference type="InterPro" id="IPR021466">
    <property type="entry name" value="Put_rhamnosyl_transferase"/>
</dbReference>
<dbReference type="EMBL" id="CP031078">
    <property type="protein sequence ID" value="AYF02330.1"/>
    <property type="molecule type" value="Genomic_DNA"/>
</dbReference>
<proteinExistence type="predicted"/>
<dbReference type="GeneID" id="78896683"/>